<sequence length="73" mass="8362">GRTHWTRVDRDYGRLRIDTLTLFSDLANETREPLDDSAEAHYSNVTNKLSEVDRQAARACLRTSGCWPARIGR</sequence>
<feature type="non-terminal residue" evidence="1">
    <location>
        <position position="1"/>
    </location>
</feature>
<evidence type="ECO:0000313" key="1">
    <source>
        <dbReference type="EMBL" id="MDT0488487.1"/>
    </source>
</evidence>
<comment type="caution">
    <text evidence="1">The sequence shown here is derived from an EMBL/GenBank/DDBJ whole genome shotgun (WGS) entry which is preliminary data.</text>
</comment>
<dbReference type="EMBL" id="JAVREZ010000213">
    <property type="protein sequence ID" value="MDT0488487.1"/>
    <property type="molecule type" value="Genomic_DNA"/>
</dbReference>
<reference evidence="2" key="1">
    <citation type="submission" date="2023-07" db="EMBL/GenBank/DDBJ databases">
        <title>30 novel species of actinomycetes from the DSMZ collection.</title>
        <authorList>
            <person name="Nouioui I."/>
        </authorList>
    </citation>
    <scope>NUCLEOTIDE SEQUENCE [LARGE SCALE GENOMIC DNA]</scope>
    <source>
        <strain evidence="2">DSM 41640</strain>
    </source>
</reference>
<gene>
    <name evidence="1" type="ORF">RNB18_51530</name>
</gene>
<dbReference type="RefSeq" id="WP_311720999.1">
    <property type="nucleotide sequence ID" value="NZ_JAVREZ010000213.1"/>
</dbReference>
<organism evidence="1 2">
    <name type="scientific">Streptomyces doebereineriae</name>
    <dbReference type="NCBI Taxonomy" id="3075528"/>
    <lineage>
        <taxon>Bacteria</taxon>
        <taxon>Bacillati</taxon>
        <taxon>Actinomycetota</taxon>
        <taxon>Actinomycetes</taxon>
        <taxon>Kitasatosporales</taxon>
        <taxon>Streptomycetaceae</taxon>
        <taxon>Streptomyces</taxon>
    </lineage>
</organism>
<name>A0ABU2VUA1_9ACTN</name>
<accession>A0ABU2VUA1</accession>
<keyword evidence="2" id="KW-1185">Reference proteome</keyword>
<proteinExistence type="predicted"/>
<evidence type="ECO:0000313" key="2">
    <source>
        <dbReference type="Proteomes" id="UP001183824"/>
    </source>
</evidence>
<dbReference type="Proteomes" id="UP001183824">
    <property type="component" value="Unassembled WGS sequence"/>
</dbReference>
<protein>
    <submittedName>
        <fullName evidence="1">Uncharacterized protein</fullName>
    </submittedName>
</protein>